<proteinExistence type="predicted"/>
<gene>
    <name evidence="1" type="ORF">QQF64_028888</name>
</gene>
<organism evidence="1 2">
    <name type="scientific">Cirrhinus molitorella</name>
    <name type="common">mud carp</name>
    <dbReference type="NCBI Taxonomy" id="172907"/>
    <lineage>
        <taxon>Eukaryota</taxon>
        <taxon>Metazoa</taxon>
        <taxon>Chordata</taxon>
        <taxon>Craniata</taxon>
        <taxon>Vertebrata</taxon>
        <taxon>Euteleostomi</taxon>
        <taxon>Actinopterygii</taxon>
        <taxon>Neopterygii</taxon>
        <taxon>Teleostei</taxon>
        <taxon>Ostariophysi</taxon>
        <taxon>Cypriniformes</taxon>
        <taxon>Cyprinidae</taxon>
        <taxon>Labeoninae</taxon>
        <taxon>Labeonini</taxon>
        <taxon>Cirrhinus</taxon>
    </lineage>
</organism>
<dbReference type="Proteomes" id="UP001558613">
    <property type="component" value="Unassembled WGS sequence"/>
</dbReference>
<name>A0ABR3N7V7_9TELE</name>
<protein>
    <submittedName>
        <fullName evidence="1">Uncharacterized protein</fullName>
    </submittedName>
</protein>
<evidence type="ECO:0000313" key="2">
    <source>
        <dbReference type="Proteomes" id="UP001558613"/>
    </source>
</evidence>
<keyword evidence="2" id="KW-1185">Reference proteome</keyword>
<evidence type="ECO:0000313" key="1">
    <source>
        <dbReference type="EMBL" id="KAL1273026.1"/>
    </source>
</evidence>
<sequence>MANASSASEGVKGKDTPRPCACGAMISAKDSHPLCIACLGVRHAQAALANPECCPHCSPFPSRVLERRVRVAAAILPSTPSQPGNVLSEGSPASAQVELDLLEMCRRAAAKLSIDWPSQQGTERDLYDGKRLPRLLNRSFLRSLRAFQK</sequence>
<dbReference type="EMBL" id="JAYMGO010000006">
    <property type="protein sequence ID" value="KAL1273026.1"/>
    <property type="molecule type" value="Genomic_DNA"/>
</dbReference>
<accession>A0ABR3N7V7</accession>
<reference evidence="1 2" key="1">
    <citation type="submission" date="2023-09" db="EMBL/GenBank/DDBJ databases">
        <authorList>
            <person name="Wang M."/>
        </authorList>
    </citation>
    <scope>NUCLEOTIDE SEQUENCE [LARGE SCALE GENOMIC DNA]</scope>
    <source>
        <strain evidence="1">GT-2023</strain>
        <tissue evidence="1">Liver</tissue>
    </source>
</reference>
<comment type="caution">
    <text evidence="1">The sequence shown here is derived from an EMBL/GenBank/DDBJ whole genome shotgun (WGS) entry which is preliminary data.</text>
</comment>